<comment type="caution">
    <text evidence="9">The sequence shown here is derived from an EMBL/GenBank/DDBJ whole genome shotgun (WGS) entry which is preliminary data.</text>
</comment>
<feature type="transmembrane region" description="Helical" evidence="6">
    <location>
        <begin position="745"/>
        <end position="766"/>
    </location>
</feature>
<feature type="domain" description="ABC3 transporter permease C-terminal" evidence="7">
    <location>
        <begin position="749"/>
        <end position="863"/>
    </location>
</feature>
<dbReference type="InterPro" id="IPR003838">
    <property type="entry name" value="ABC3_permease_C"/>
</dbReference>
<dbReference type="Proteomes" id="UP000537204">
    <property type="component" value="Unassembled WGS sequence"/>
</dbReference>
<evidence type="ECO:0000259" key="8">
    <source>
        <dbReference type="Pfam" id="PF12704"/>
    </source>
</evidence>
<evidence type="ECO:0000256" key="2">
    <source>
        <dbReference type="ARBA" id="ARBA00022475"/>
    </source>
</evidence>
<evidence type="ECO:0000313" key="9">
    <source>
        <dbReference type="EMBL" id="MBB5634912.1"/>
    </source>
</evidence>
<reference evidence="9 10" key="1">
    <citation type="submission" date="2020-08" db="EMBL/GenBank/DDBJ databases">
        <title>Genomic Encyclopedia of Type Strains, Phase IV (KMG-V): Genome sequencing to study the core and pangenomes of soil and plant-associated prokaryotes.</title>
        <authorList>
            <person name="Whitman W."/>
        </authorList>
    </citation>
    <scope>NUCLEOTIDE SEQUENCE [LARGE SCALE GENOMIC DNA]</scope>
    <source>
        <strain evidence="9 10">S3M1</strain>
    </source>
</reference>
<evidence type="ECO:0000313" key="10">
    <source>
        <dbReference type="Proteomes" id="UP000537204"/>
    </source>
</evidence>
<organism evidence="9 10">
    <name type="scientific">Pedobacter cryoconitis</name>
    <dbReference type="NCBI Taxonomy" id="188932"/>
    <lineage>
        <taxon>Bacteria</taxon>
        <taxon>Pseudomonadati</taxon>
        <taxon>Bacteroidota</taxon>
        <taxon>Sphingobacteriia</taxon>
        <taxon>Sphingobacteriales</taxon>
        <taxon>Sphingobacteriaceae</taxon>
        <taxon>Pedobacter</taxon>
    </lineage>
</organism>
<dbReference type="Pfam" id="PF02687">
    <property type="entry name" value="FtsX"/>
    <property type="match status" value="2"/>
</dbReference>
<gene>
    <name evidence="9" type="ORF">HDE68_000797</name>
</gene>
<keyword evidence="5 6" id="KW-0472">Membrane</keyword>
<keyword evidence="4 6" id="KW-1133">Transmembrane helix</keyword>
<dbReference type="EMBL" id="JACHCE010000001">
    <property type="protein sequence ID" value="MBB5634912.1"/>
    <property type="molecule type" value="Genomic_DNA"/>
</dbReference>
<dbReference type="Pfam" id="PF12704">
    <property type="entry name" value="MacB_PCD"/>
    <property type="match status" value="1"/>
</dbReference>
<dbReference type="PANTHER" id="PTHR30287">
    <property type="entry name" value="MEMBRANE COMPONENT OF PREDICTED ABC SUPERFAMILY METABOLITE UPTAKE TRANSPORTER"/>
    <property type="match status" value="1"/>
</dbReference>
<keyword evidence="2" id="KW-1003">Cell membrane</keyword>
<dbReference type="GO" id="GO:0005886">
    <property type="term" value="C:plasma membrane"/>
    <property type="evidence" value="ECO:0007669"/>
    <property type="project" value="UniProtKB-SubCell"/>
</dbReference>
<feature type="domain" description="ABC3 transporter permease C-terminal" evidence="7">
    <location>
        <begin position="275"/>
        <end position="394"/>
    </location>
</feature>
<evidence type="ECO:0000256" key="1">
    <source>
        <dbReference type="ARBA" id="ARBA00004651"/>
    </source>
</evidence>
<protein>
    <submittedName>
        <fullName evidence="9">Putative ABC transport system permease protein</fullName>
    </submittedName>
</protein>
<feature type="domain" description="MacB-like periplasmic core" evidence="8">
    <location>
        <begin position="38"/>
        <end position="241"/>
    </location>
</feature>
<feature type="transmembrane region" description="Helical" evidence="6">
    <location>
        <begin position="414"/>
        <end position="432"/>
    </location>
</feature>
<sequence length="871" mass="96571">MNKRHMPDQQPVFRKTVSVSWLFKMAWRDSRKNRSRLFLFTSSIILGIAALVAVYSFGDNLQRDIDEQAKALTGADLIIDSRKAISEPVMAMLDSLGDQRAKEQSFPSMLYFIKGQGSRLVQIKALKGKYPFYGAIETTPAAAAKRWYQGRNALVDKTVMLQFNAKPGDSIQVGKLNFAIAGYLDQAPGQIGVMASISPVVYIPFNYLPQTGLAQFGSRIHYSYYYKFERQADIPILLKKIQPVLDKEGLDHETVESKKQNTGRAFQDLNQFLSLAGFIALLLGCIGVGSAIHVYISEKLGAIATLRCLGMSAREAFFIYLIQLTFIGFAGAISGAAIGTGLQFLLPYVLKDFLPVDFTMHISWAAILQGIVTGVFIAILFALPSLIAVRKVSPLNAIRLSFEQAKERIDPLKMIVYLVIFLFILGFSYLQMSNWFQAMVFSLSLLITILIFYGLSVLLLMLVKKALPPGIAYIWRQGFSNLYRPNNMTLMLIIAIGLSTTLITTLYFVQGILVNKVTLSSGKVQPNMALFDIQGDQVKSVNTLARQYHLPLMNQVPVVTMRLEEINGKTASQLALADSLKHEKDADNGKVKRENSASAFKNEIRASYQTKLTSAEKITSGTWIGRVKSPGDQVYISLDERYAERIGVKIGDKMLFNVQGMMIPAIIGSLRSVEWGRIQTNFRVIFPAGVLEDAPQFHVLMTKTPDTKISAKFQAAVVRKFPNISVIDLGLVLQVLDTLLGKISFVIRFMASFSIITGWIVLISAVRSSKNQRLREIVLLRTIGAKSIQILAITAIEYLFLGLLASLAGVIIAMAGSWALAAYIFNTSFTPQLFPVLLLFSSITLIVVITGMLSSRGVLKYPPLEVLRKDS</sequence>
<dbReference type="RefSeq" id="WP_260171604.1">
    <property type="nucleotide sequence ID" value="NZ_JACHCE010000001.1"/>
</dbReference>
<feature type="transmembrane region" description="Helical" evidence="6">
    <location>
        <begin position="490"/>
        <end position="509"/>
    </location>
</feature>
<feature type="transmembrane region" description="Helical" evidence="6">
    <location>
        <begin position="438"/>
        <end position="463"/>
    </location>
</feature>
<dbReference type="AlphaFoldDB" id="A0A7W9DXA5"/>
<feature type="transmembrane region" description="Helical" evidence="6">
    <location>
        <begin position="807"/>
        <end position="826"/>
    </location>
</feature>
<keyword evidence="3 6" id="KW-0812">Transmembrane</keyword>
<proteinExistence type="predicted"/>
<feature type="transmembrane region" description="Helical" evidence="6">
    <location>
        <begin position="362"/>
        <end position="389"/>
    </location>
</feature>
<feature type="transmembrane region" description="Helical" evidence="6">
    <location>
        <begin position="833"/>
        <end position="853"/>
    </location>
</feature>
<accession>A0A7W9DXA5</accession>
<evidence type="ECO:0000256" key="3">
    <source>
        <dbReference type="ARBA" id="ARBA00022692"/>
    </source>
</evidence>
<evidence type="ECO:0000256" key="4">
    <source>
        <dbReference type="ARBA" id="ARBA00022989"/>
    </source>
</evidence>
<name>A0A7W9DXA5_9SPHI</name>
<feature type="transmembrane region" description="Helical" evidence="6">
    <location>
        <begin position="778"/>
        <end position="801"/>
    </location>
</feature>
<feature type="transmembrane region" description="Helical" evidence="6">
    <location>
        <begin position="37"/>
        <end position="58"/>
    </location>
</feature>
<feature type="transmembrane region" description="Helical" evidence="6">
    <location>
        <begin position="317"/>
        <end position="342"/>
    </location>
</feature>
<dbReference type="InterPro" id="IPR038766">
    <property type="entry name" value="Membrane_comp_ABC_pdt"/>
</dbReference>
<feature type="transmembrane region" description="Helical" evidence="6">
    <location>
        <begin position="272"/>
        <end position="296"/>
    </location>
</feature>
<evidence type="ECO:0000256" key="5">
    <source>
        <dbReference type="ARBA" id="ARBA00023136"/>
    </source>
</evidence>
<comment type="subcellular location">
    <subcellularLocation>
        <location evidence="1">Cell membrane</location>
        <topology evidence="1">Multi-pass membrane protein</topology>
    </subcellularLocation>
</comment>
<dbReference type="PANTHER" id="PTHR30287:SF1">
    <property type="entry name" value="INNER MEMBRANE PROTEIN"/>
    <property type="match status" value="1"/>
</dbReference>
<dbReference type="InterPro" id="IPR025857">
    <property type="entry name" value="MacB_PCD"/>
</dbReference>
<evidence type="ECO:0000259" key="7">
    <source>
        <dbReference type="Pfam" id="PF02687"/>
    </source>
</evidence>
<evidence type="ECO:0000256" key="6">
    <source>
        <dbReference type="SAM" id="Phobius"/>
    </source>
</evidence>